<organism evidence="1 2">
    <name type="scientific">Eragrostis curvula</name>
    <name type="common">weeping love grass</name>
    <dbReference type="NCBI Taxonomy" id="38414"/>
    <lineage>
        <taxon>Eukaryota</taxon>
        <taxon>Viridiplantae</taxon>
        <taxon>Streptophyta</taxon>
        <taxon>Embryophyta</taxon>
        <taxon>Tracheophyta</taxon>
        <taxon>Spermatophyta</taxon>
        <taxon>Magnoliopsida</taxon>
        <taxon>Liliopsida</taxon>
        <taxon>Poales</taxon>
        <taxon>Poaceae</taxon>
        <taxon>PACMAD clade</taxon>
        <taxon>Chloridoideae</taxon>
        <taxon>Eragrostideae</taxon>
        <taxon>Eragrostidinae</taxon>
        <taxon>Eragrostis</taxon>
    </lineage>
</organism>
<evidence type="ECO:0000313" key="2">
    <source>
        <dbReference type="Proteomes" id="UP000324897"/>
    </source>
</evidence>
<reference evidence="1 2" key="1">
    <citation type="journal article" date="2019" name="Sci. Rep.">
        <title>A high-quality genome of Eragrostis curvula grass provides insights into Poaceae evolution and supports new strategies to enhance forage quality.</title>
        <authorList>
            <person name="Carballo J."/>
            <person name="Santos B.A.C.M."/>
            <person name="Zappacosta D."/>
            <person name="Garbus I."/>
            <person name="Selva J.P."/>
            <person name="Gallo C.A."/>
            <person name="Diaz A."/>
            <person name="Albertini E."/>
            <person name="Caccamo M."/>
            <person name="Echenique V."/>
        </authorList>
    </citation>
    <scope>NUCLEOTIDE SEQUENCE [LARGE SCALE GENOMIC DNA]</scope>
    <source>
        <strain evidence="2">cv. Victoria</strain>
        <tissue evidence="1">Leaf</tissue>
    </source>
</reference>
<dbReference type="AlphaFoldDB" id="A0A5J9VG38"/>
<proteinExistence type="predicted"/>
<name>A0A5J9VG38_9POAL</name>
<sequence length="116" mass="13212">MRFQILLQGTQPGLNSGLFSDSSSASTFDDTSEMPVADCAYLYAILHKLHTSIAKNLTVLKFHNFMFYKQLLRRLISLLIFYDNFLNLRIINILHIMQPQSFCGPGFVGYYGTPNP</sequence>
<dbReference type="Gramene" id="TVU34925">
    <property type="protein sequence ID" value="TVU34925"/>
    <property type="gene ID" value="EJB05_16783"/>
</dbReference>
<accession>A0A5J9VG38</accession>
<dbReference type="EMBL" id="RWGY01000009">
    <property type="protein sequence ID" value="TVU34925.1"/>
    <property type="molecule type" value="Genomic_DNA"/>
</dbReference>
<keyword evidence="2" id="KW-1185">Reference proteome</keyword>
<comment type="caution">
    <text evidence="1">The sequence shown here is derived from an EMBL/GenBank/DDBJ whole genome shotgun (WGS) entry which is preliminary data.</text>
</comment>
<protein>
    <submittedName>
        <fullName evidence="1">Uncharacterized protein</fullName>
    </submittedName>
</protein>
<evidence type="ECO:0000313" key="1">
    <source>
        <dbReference type="EMBL" id="TVU34925.1"/>
    </source>
</evidence>
<gene>
    <name evidence="1" type="ORF">EJB05_16783</name>
</gene>
<feature type="non-terminal residue" evidence="1">
    <location>
        <position position="116"/>
    </location>
</feature>
<dbReference type="Proteomes" id="UP000324897">
    <property type="component" value="Unassembled WGS sequence"/>
</dbReference>